<dbReference type="PANTHER" id="PTHR30445">
    <property type="entry name" value="K(+)_H(+) ANTIPORTER SUBUNIT KHTT"/>
    <property type="match status" value="1"/>
</dbReference>
<evidence type="ECO:0000259" key="1">
    <source>
        <dbReference type="PROSITE" id="PS51202"/>
    </source>
</evidence>
<dbReference type="EMBL" id="CP000575">
    <property type="protein sequence ID" value="ABN69648.1"/>
    <property type="molecule type" value="Genomic_DNA"/>
</dbReference>
<sequence length="402" mass="45171">MPLKAPRPVKYEPIPVIDLLMEMNVYSRLMLDLAYYSVVVKDTSIAYEVQRIEDKLDADWSLLVMQASLAVRSARDAEEMVSVYRMANALDKLSDSAADIAMLVIRNIGISEPVRAALLESEEVVTTIKVQNKGLEGFSVGRLYEIMTGFNILAIRRENYWIINPSENEEIRLGDILIVRGTLDSLNTIANILGDKLALKKPLVEERENKIAKKIAYMKNITDVMIDLAFHAIVNNDKLAAIEVLNLEEIVDDTIHKMILTIIEKFHDNPEEATGLLSFVISMENVADAAAELVTPLASNLPIHPIVKRVEEESIERIVRLKIPSNFKETPLGELGLDELGAIPIAIYRGRKIIPLPNENTVIKPGDILIVKIYSGMEENLNEKLDNYNIEIEGIEIEEEED</sequence>
<gene>
    <name evidence="2" type="ordered locus">Smar_0541</name>
</gene>
<feature type="domain" description="RCK C-terminal" evidence="1">
    <location>
        <begin position="301"/>
        <end position="387"/>
    </location>
</feature>
<dbReference type="KEGG" id="smr:Smar_0541"/>
<dbReference type="InterPro" id="IPR038078">
    <property type="entry name" value="PhoU-like_sf"/>
</dbReference>
<dbReference type="SUPFAM" id="SSF116726">
    <property type="entry name" value="TrkA C-terminal domain-like"/>
    <property type="match status" value="2"/>
</dbReference>
<dbReference type="PANTHER" id="PTHR30445:SF8">
    <property type="entry name" value="K(+)_H(+) ANTIPORTER SUBUNIT KHTT"/>
    <property type="match status" value="1"/>
</dbReference>
<reference evidence="3" key="1">
    <citation type="journal article" date="2009" name="BMC Genomics">
        <title>The complete genome sequence of Staphylothermus marinus reveals differences in sulfur metabolism among heterotrophic Crenarchaeota.</title>
        <authorList>
            <person name="Anderson I.J."/>
            <person name="Dharmarajan L."/>
            <person name="Rodriguez J."/>
            <person name="Hooper S."/>
            <person name="Porat I."/>
            <person name="Ulrich L.E."/>
            <person name="Elkins J.G."/>
            <person name="Mavromatis K."/>
            <person name="Sun H."/>
            <person name="Land M."/>
            <person name="Lapidus A."/>
            <person name="Lucas S."/>
            <person name="Barry K."/>
            <person name="Huber H."/>
            <person name="Zhulin I.B."/>
            <person name="Whitman W.B."/>
            <person name="Mukhopadhyay B."/>
            <person name="Woese C."/>
            <person name="Bristow J."/>
            <person name="Kyrpides N."/>
        </authorList>
    </citation>
    <scope>NUCLEOTIDE SEQUENCE [LARGE SCALE GENOMIC DNA]</scope>
    <source>
        <strain evidence="3">ATCC 43588 / DSM 3639 / JCM 9404 / F1</strain>
    </source>
</reference>
<dbReference type="OrthoDB" id="85913at2157"/>
<dbReference type="Pfam" id="PF01895">
    <property type="entry name" value="PhoU"/>
    <property type="match status" value="2"/>
</dbReference>
<dbReference type="AlphaFoldDB" id="A3DLY8"/>
<keyword evidence="3" id="KW-1185">Reference proteome</keyword>
<dbReference type="eggNOG" id="arCOG01963">
    <property type="taxonomic scope" value="Archaea"/>
</dbReference>
<reference evidence="2 3" key="2">
    <citation type="journal article" date="2009" name="Stand. Genomic Sci.">
        <title>Complete genome sequence of Staphylothermus marinus Stetter and Fiala 1986 type strain F1.</title>
        <authorList>
            <person name="Anderson I.J."/>
            <person name="Sun H."/>
            <person name="Lapidus A."/>
            <person name="Copeland A."/>
            <person name="Glavina Del Rio T."/>
            <person name="Tice H."/>
            <person name="Dalin E."/>
            <person name="Lucas S."/>
            <person name="Barry K."/>
            <person name="Land M."/>
            <person name="Richardson P."/>
            <person name="Huber H."/>
            <person name="Kyrpides N.C."/>
        </authorList>
    </citation>
    <scope>NUCLEOTIDE SEQUENCE [LARGE SCALE GENOMIC DNA]</scope>
    <source>
        <strain evidence="3">ATCC 43588 / DSM 3639 / JCM 9404 / F1</strain>
    </source>
</reference>
<dbReference type="InterPro" id="IPR006037">
    <property type="entry name" value="RCK_C"/>
</dbReference>
<name>A3DLY8_STAMF</name>
<dbReference type="InterPro" id="IPR050144">
    <property type="entry name" value="AAE_transporter"/>
</dbReference>
<feature type="domain" description="RCK C-terminal" evidence="1">
    <location>
        <begin position="113"/>
        <end position="195"/>
    </location>
</feature>
<dbReference type="Gene3D" id="3.30.70.1450">
    <property type="entry name" value="Regulator of K+ conductance, C-terminal domain"/>
    <property type="match status" value="2"/>
</dbReference>
<dbReference type="GeneID" id="4906990"/>
<dbReference type="SUPFAM" id="SSF109755">
    <property type="entry name" value="PhoU-like"/>
    <property type="match status" value="1"/>
</dbReference>
<dbReference type="RefSeq" id="WP_011838839.1">
    <property type="nucleotide sequence ID" value="NC_009033.1"/>
</dbReference>
<dbReference type="Proteomes" id="UP000000254">
    <property type="component" value="Chromosome"/>
</dbReference>
<accession>A3DLY8</accession>
<dbReference type="GO" id="GO:0006813">
    <property type="term" value="P:potassium ion transport"/>
    <property type="evidence" value="ECO:0007669"/>
    <property type="project" value="InterPro"/>
</dbReference>
<dbReference type="InterPro" id="IPR026022">
    <property type="entry name" value="PhoU_dom"/>
</dbReference>
<proteinExistence type="predicted"/>
<dbReference type="PROSITE" id="PS51202">
    <property type="entry name" value="RCK_C"/>
    <property type="match status" value="2"/>
</dbReference>
<dbReference type="GO" id="GO:0008324">
    <property type="term" value="F:monoatomic cation transmembrane transporter activity"/>
    <property type="evidence" value="ECO:0007669"/>
    <property type="project" value="InterPro"/>
</dbReference>
<organism evidence="2 3">
    <name type="scientific">Staphylothermus marinus (strain ATCC 43588 / DSM 3639 / JCM 9404 / F1)</name>
    <dbReference type="NCBI Taxonomy" id="399550"/>
    <lineage>
        <taxon>Archaea</taxon>
        <taxon>Thermoproteota</taxon>
        <taxon>Thermoprotei</taxon>
        <taxon>Desulfurococcales</taxon>
        <taxon>Desulfurococcaceae</taxon>
        <taxon>Staphylothermus</taxon>
    </lineage>
</organism>
<protein>
    <submittedName>
        <fullName evidence="2">TrkA-C domain protein</fullName>
    </submittedName>
</protein>
<dbReference type="Pfam" id="PF02080">
    <property type="entry name" value="TrkA_C"/>
    <property type="match status" value="2"/>
</dbReference>
<evidence type="ECO:0000313" key="3">
    <source>
        <dbReference type="Proteomes" id="UP000000254"/>
    </source>
</evidence>
<dbReference type="InterPro" id="IPR036721">
    <property type="entry name" value="RCK_C_sf"/>
</dbReference>
<dbReference type="HOGENOM" id="CLU_057266_0_0_2"/>
<dbReference type="STRING" id="399550.Smar_0541"/>
<evidence type="ECO:0000313" key="2">
    <source>
        <dbReference type="EMBL" id="ABN69648.1"/>
    </source>
</evidence>
<dbReference type="Gene3D" id="1.20.58.220">
    <property type="entry name" value="Phosphate transport system protein phou homolog 2, domain 2"/>
    <property type="match status" value="2"/>
</dbReference>